<keyword evidence="1" id="KW-0732">Signal</keyword>
<reference evidence="2" key="1">
    <citation type="submission" date="2023-06" db="EMBL/GenBank/DDBJ databases">
        <authorList>
            <consortium name="Lawrence Berkeley National Laboratory"/>
            <person name="Ahrendt S."/>
            <person name="Sahu N."/>
            <person name="Indic B."/>
            <person name="Wong-Bajracharya J."/>
            <person name="Merenyi Z."/>
            <person name="Ke H.-M."/>
            <person name="Monk M."/>
            <person name="Kocsube S."/>
            <person name="Drula E."/>
            <person name="Lipzen A."/>
            <person name="Balint B."/>
            <person name="Henrissat B."/>
            <person name="Andreopoulos B."/>
            <person name="Martin F.M."/>
            <person name="Harder C.B."/>
            <person name="Rigling D."/>
            <person name="Ford K.L."/>
            <person name="Foster G.D."/>
            <person name="Pangilinan J."/>
            <person name="Papanicolaou A."/>
            <person name="Barry K."/>
            <person name="LaButti K."/>
            <person name="Viragh M."/>
            <person name="Koriabine M."/>
            <person name="Yan M."/>
            <person name="Riley R."/>
            <person name="Champramary S."/>
            <person name="Plett K.L."/>
            <person name="Tsai I.J."/>
            <person name="Slot J."/>
            <person name="Sipos G."/>
            <person name="Plett J."/>
            <person name="Nagy L.G."/>
            <person name="Grigoriev I.V."/>
        </authorList>
    </citation>
    <scope>NUCLEOTIDE SEQUENCE</scope>
    <source>
        <strain evidence="2">CCBAS 213</strain>
    </source>
</reference>
<protein>
    <recommendedName>
        <fullName evidence="4">Secreted protein</fullName>
    </recommendedName>
</protein>
<dbReference type="AlphaFoldDB" id="A0AA39NBB4"/>
<evidence type="ECO:0000313" key="3">
    <source>
        <dbReference type="Proteomes" id="UP001175211"/>
    </source>
</evidence>
<accession>A0AA39NBB4</accession>
<keyword evidence="3" id="KW-1185">Reference proteome</keyword>
<name>A0AA39NBB4_ARMTA</name>
<dbReference type="Proteomes" id="UP001175211">
    <property type="component" value="Unassembled WGS sequence"/>
</dbReference>
<dbReference type="GeneID" id="85355916"/>
<organism evidence="2 3">
    <name type="scientific">Armillaria tabescens</name>
    <name type="common">Ringless honey mushroom</name>
    <name type="synonym">Agaricus tabescens</name>
    <dbReference type="NCBI Taxonomy" id="1929756"/>
    <lineage>
        <taxon>Eukaryota</taxon>
        <taxon>Fungi</taxon>
        <taxon>Dikarya</taxon>
        <taxon>Basidiomycota</taxon>
        <taxon>Agaricomycotina</taxon>
        <taxon>Agaricomycetes</taxon>
        <taxon>Agaricomycetidae</taxon>
        <taxon>Agaricales</taxon>
        <taxon>Marasmiineae</taxon>
        <taxon>Physalacriaceae</taxon>
        <taxon>Desarmillaria</taxon>
    </lineage>
</organism>
<dbReference type="EMBL" id="JAUEPS010000009">
    <property type="protein sequence ID" value="KAK0462496.1"/>
    <property type="molecule type" value="Genomic_DNA"/>
</dbReference>
<feature type="chain" id="PRO_5041261762" description="Secreted protein" evidence="1">
    <location>
        <begin position="31"/>
        <end position="82"/>
    </location>
</feature>
<evidence type="ECO:0000256" key="1">
    <source>
        <dbReference type="SAM" id="SignalP"/>
    </source>
</evidence>
<sequence>MSFLALCLRTTTFTQFFSLLLSRISPPCRAFGSTLTSRNICLIRTHSGLKTLPMGRDKERRIRPINIGVDMGRASQHEDVVW</sequence>
<proteinExistence type="predicted"/>
<dbReference type="RefSeq" id="XP_060334108.1">
    <property type="nucleotide sequence ID" value="XM_060472368.1"/>
</dbReference>
<comment type="caution">
    <text evidence="2">The sequence shown here is derived from an EMBL/GenBank/DDBJ whole genome shotgun (WGS) entry which is preliminary data.</text>
</comment>
<evidence type="ECO:0000313" key="2">
    <source>
        <dbReference type="EMBL" id="KAK0462496.1"/>
    </source>
</evidence>
<evidence type="ECO:0008006" key="4">
    <source>
        <dbReference type="Google" id="ProtNLM"/>
    </source>
</evidence>
<gene>
    <name evidence="2" type="ORF">EV420DRAFT_1525197</name>
</gene>
<feature type="signal peptide" evidence="1">
    <location>
        <begin position="1"/>
        <end position="30"/>
    </location>
</feature>